<dbReference type="Proteomes" id="UP000266483">
    <property type="component" value="Unassembled WGS sequence"/>
</dbReference>
<keyword evidence="7" id="KW-1185">Reference proteome</keyword>
<feature type="domain" description="HTH lysR-type" evidence="5">
    <location>
        <begin position="1"/>
        <end position="58"/>
    </location>
</feature>
<sequence length="295" mass="33246">MDLKQMRYFLMLAQEQNFGRAAAKLHITQPPLTRHIKALEDDLGVTLFTRTPKGAELTEAGRALLEEVPNVLALSRRAEERAQLAEQGYIGRLDVAFFSSGVLNAIPRILSEFRQRRPKVKVALYNMTKAEQLEALRDRRITIGFNRLVPDEDDLAVEIVLREPFLVGLYKGHPLCDRAYITLADLDNEPLVVYPNAPMHGLGEEIAAAFRTEGLKFKVEQATDDIVTCIAMVASGFGVCITTQSAQTLNLPNVVYRPLRSNTLKDIELSCMYRRDDTSPILHAFLALVRQFNYE</sequence>
<evidence type="ECO:0000256" key="3">
    <source>
        <dbReference type="ARBA" id="ARBA00023125"/>
    </source>
</evidence>
<keyword evidence="4" id="KW-0804">Transcription</keyword>
<dbReference type="SUPFAM" id="SSF46785">
    <property type="entry name" value="Winged helix' DNA-binding domain"/>
    <property type="match status" value="1"/>
</dbReference>
<keyword evidence="2" id="KW-0805">Transcription regulation</keyword>
<reference evidence="6 7" key="1">
    <citation type="submission" date="2017-08" db="EMBL/GenBank/DDBJ databases">
        <title>Pusillimonas indicus sp. nov., a member of the family Alcaligenaceae isolated from surface seawater.</title>
        <authorList>
            <person name="Li J."/>
        </authorList>
    </citation>
    <scope>NUCLEOTIDE SEQUENCE [LARGE SCALE GENOMIC DNA]</scope>
    <source>
        <strain evidence="6 7">17-4A</strain>
    </source>
</reference>
<comment type="similarity">
    <text evidence="1">Belongs to the LysR transcriptional regulatory family.</text>
</comment>
<dbReference type="InterPro" id="IPR000847">
    <property type="entry name" value="LysR_HTH_N"/>
</dbReference>
<evidence type="ECO:0000256" key="2">
    <source>
        <dbReference type="ARBA" id="ARBA00023015"/>
    </source>
</evidence>
<dbReference type="InterPro" id="IPR005119">
    <property type="entry name" value="LysR_subst-bd"/>
</dbReference>
<dbReference type="RefSeq" id="WP_119442942.1">
    <property type="nucleotide sequence ID" value="NZ_CP170494.1"/>
</dbReference>
<dbReference type="PANTHER" id="PTHR30346">
    <property type="entry name" value="TRANSCRIPTIONAL DUAL REGULATOR HCAR-RELATED"/>
    <property type="match status" value="1"/>
</dbReference>
<proteinExistence type="inferred from homology"/>
<dbReference type="PROSITE" id="PS50931">
    <property type="entry name" value="HTH_LYSR"/>
    <property type="match status" value="1"/>
</dbReference>
<dbReference type="PANTHER" id="PTHR30346:SF0">
    <property type="entry name" value="HCA OPERON TRANSCRIPTIONAL ACTIVATOR HCAR"/>
    <property type="match status" value="1"/>
</dbReference>
<dbReference type="InterPro" id="IPR036388">
    <property type="entry name" value="WH-like_DNA-bd_sf"/>
</dbReference>
<dbReference type="Gene3D" id="3.40.190.10">
    <property type="entry name" value="Periplasmic binding protein-like II"/>
    <property type="match status" value="2"/>
</dbReference>
<dbReference type="EMBL" id="NQOU01000007">
    <property type="protein sequence ID" value="RII81897.1"/>
    <property type="molecule type" value="Genomic_DNA"/>
</dbReference>
<dbReference type="PRINTS" id="PR00039">
    <property type="entry name" value="HTHLYSR"/>
</dbReference>
<evidence type="ECO:0000313" key="6">
    <source>
        <dbReference type="EMBL" id="RII81897.1"/>
    </source>
</evidence>
<dbReference type="Pfam" id="PF03466">
    <property type="entry name" value="LysR_substrate"/>
    <property type="match status" value="1"/>
</dbReference>
<keyword evidence="3" id="KW-0238">DNA-binding</keyword>
<dbReference type="SUPFAM" id="SSF53850">
    <property type="entry name" value="Periplasmic binding protein-like II"/>
    <property type="match status" value="1"/>
</dbReference>
<comment type="caution">
    <text evidence="6">The sequence shown here is derived from an EMBL/GenBank/DDBJ whole genome shotgun (WGS) entry which is preliminary data.</text>
</comment>
<dbReference type="Pfam" id="PF00126">
    <property type="entry name" value="HTH_1"/>
    <property type="match status" value="1"/>
</dbReference>
<accession>A0ABX9MSB4</accession>
<dbReference type="InterPro" id="IPR036390">
    <property type="entry name" value="WH_DNA-bd_sf"/>
</dbReference>
<evidence type="ECO:0000256" key="4">
    <source>
        <dbReference type="ARBA" id="ARBA00023163"/>
    </source>
</evidence>
<gene>
    <name evidence="6" type="ORF">CJO09_14135</name>
</gene>
<organism evidence="6 7">
    <name type="scientific">Neopusillimonas maritima</name>
    <dbReference type="NCBI Taxonomy" id="2026239"/>
    <lineage>
        <taxon>Bacteria</taxon>
        <taxon>Pseudomonadati</taxon>
        <taxon>Pseudomonadota</taxon>
        <taxon>Betaproteobacteria</taxon>
        <taxon>Burkholderiales</taxon>
        <taxon>Alcaligenaceae</taxon>
        <taxon>Neopusillimonas</taxon>
    </lineage>
</organism>
<evidence type="ECO:0000259" key="5">
    <source>
        <dbReference type="PROSITE" id="PS50931"/>
    </source>
</evidence>
<evidence type="ECO:0000313" key="7">
    <source>
        <dbReference type="Proteomes" id="UP000266483"/>
    </source>
</evidence>
<name>A0ABX9MSB4_9BURK</name>
<evidence type="ECO:0000256" key="1">
    <source>
        <dbReference type="ARBA" id="ARBA00009437"/>
    </source>
</evidence>
<dbReference type="Gene3D" id="1.10.10.10">
    <property type="entry name" value="Winged helix-like DNA-binding domain superfamily/Winged helix DNA-binding domain"/>
    <property type="match status" value="1"/>
</dbReference>
<protein>
    <submittedName>
        <fullName evidence="6">LysR family transcriptional regulator</fullName>
    </submittedName>
</protein>